<feature type="transmembrane region" description="Helical" evidence="3">
    <location>
        <begin position="12"/>
        <end position="45"/>
    </location>
</feature>
<dbReference type="Pfam" id="PF14559">
    <property type="entry name" value="TPR_19"/>
    <property type="match status" value="1"/>
</dbReference>
<dbReference type="AlphaFoldDB" id="A0A644T7B7"/>
<dbReference type="PANTHER" id="PTHR44943:SF8">
    <property type="entry name" value="TPR REPEAT-CONTAINING PROTEIN MJ0263"/>
    <property type="match status" value="1"/>
</dbReference>
<dbReference type="InterPro" id="IPR051685">
    <property type="entry name" value="Ycf3/AcsC/BcsC/TPR_MFPF"/>
</dbReference>
<gene>
    <name evidence="4" type="ORF">SDC9_07390</name>
</gene>
<dbReference type="PANTHER" id="PTHR44943">
    <property type="entry name" value="CELLULOSE SYNTHASE OPERON PROTEIN C"/>
    <property type="match status" value="1"/>
</dbReference>
<dbReference type="Pfam" id="PF13181">
    <property type="entry name" value="TPR_8"/>
    <property type="match status" value="1"/>
</dbReference>
<name>A0A644T7B7_9ZZZZ</name>
<keyword evidence="3" id="KW-0472">Membrane</keyword>
<dbReference type="SMART" id="SM00028">
    <property type="entry name" value="TPR"/>
    <property type="match status" value="3"/>
</dbReference>
<dbReference type="InterPro" id="IPR019734">
    <property type="entry name" value="TPR_rpt"/>
</dbReference>
<accession>A0A644T7B7</accession>
<organism evidence="4">
    <name type="scientific">bioreactor metagenome</name>
    <dbReference type="NCBI Taxonomy" id="1076179"/>
    <lineage>
        <taxon>unclassified sequences</taxon>
        <taxon>metagenomes</taxon>
        <taxon>ecological metagenomes</taxon>
    </lineage>
</organism>
<evidence type="ECO:0008006" key="5">
    <source>
        <dbReference type="Google" id="ProtNLM"/>
    </source>
</evidence>
<keyword evidence="2" id="KW-0802">TPR repeat</keyword>
<comment type="caution">
    <text evidence="4">The sequence shown here is derived from an EMBL/GenBank/DDBJ whole genome shotgun (WGS) entry which is preliminary data.</text>
</comment>
<protein>
    <recommendedName>
        <fullName evidence="5">Lipopolysaccharide assembly protein B</fullName>
    </recommendedName>
</protein>
<evidence type="ECO:0000256" key="3">
    <source>
        <dbReference type="SAM" id="Phobius"/>
    </source>
</evidence>
<proteinExistence type="predicted"/>
<keyword evidence="3" id="KW-1133">Transmembrane helix</keyword>
<dbReference type="InterPro" id="IPR011990">
    <property type="entry name" value="TPR-like_helical_dom_sf"/>
</dbReference>
<dbReference type="Gene3D" id="1.25.40.10">
    <property type="entry name" value="Tetratricopeptide repeat domain"/>
    <property type="match status" value="1"/>
</dbReference>
<reference evidence="4" key="1">
    <citation type="submission" date="2019-08" db="EMBL/GenBank/DDBJ databases">
        <authorList>
            <person name="Kucharzyk K."/>
            <person name="Murdoch R.W."/>
            <person name="Higgins S."/>
            <person name="Loffler F."/>
        </authorList>
    </citation>
    <scope>NUCLEOTIDE SEQUENCE</scope>
</reference>
<keyword evidence="3" id="KW-0812">Transmembrane</keyword>
<evidence type="ECO:0000256" key="2">
    <source>
        <dbReference type="ARBA" id="ARBA00022803"/>
    </source>
</evidence>
<sequence length="168" mass="19575">MERYQSWKWYDTVLIGILIIGFLICIIIIKDIITSIACLLLIAIVVSFFKKEINIAIAEKMIKKGKPEKALEYCDKVLKKDPNYIYALIKKGEIFESINNPKKALEFYNSAISKDPNNNIPWEKKGELLKSIGEDEKALEAFNKAENLKNKKIEKKLYYRIMKKIVKR</sequence>
<evidence type="ECO:0000313" key="4">
    <source>
        <dbReference type="EMBL" id="MPL61801.1"/>
    </source>
</evidence>
<dbReference type="PROSITE" id="PS50005">
    <property type="entry name" value="TPR"/>
    <property type="match status" value="1"/>
</dbReference>
<dbReference type="EMBL" id="VSSQ01000016">
    <property type="protein sequence ID" value="MPL61801.1"/>
    <property type="molecule type" value="Genomic_DNA"/>
</dbReference>
<evidence type="ECO:0000256" key="1">
    <source>
        <dbReference type="ARBA" id="ARBA00022737"/>
    </source>
</evidence>
<dbReference type="SUPFAM" id="SSF48452">
    <property type="entry name" value="TPR-like"/>
    <property type="match status" value="1"/>
</dbReference>
<keyword evidence="1" id="KW-0677">Repeat</keyword>